<proteinExistence type="predicted"/>
<evidence type="ECO:0000313" key="1">
    <source>
        <dbReference type="EMBL" id="KTB28740.1"/>
    </source>
</evidence>
<dbReference type="Proteomes" id="UP000054988">
    <property type="component" value="Unassembled WGS sequence"/>
</dbReference>
<dbReference type="EMBL" id="LATX01002465">
    <property type="protein sequence ID" value="KTB28740.1"/>
    <property type="molecule type" value="Genomic_DNA"/>
</dbReference>
<gene>
    <name evidence="1" type="ORF">WG66_18684</name>
</gene>
<dbReference type="AlphaFoldDB" id="A0A0W0EXG5"/>
<reference evidence="1 2" key="1">
    <citation type="submission" date="2015-12" db="EMBL/GenBank/DDBJ databases">
        <title>Draft genome sequence of Moniliophthora roreri, the causal agent of frosty pod rot of cacao.</title>
        <authorList>
            <person name="Aime M.C."/>
            <person name="Diaz-Valderrama J.R."/>
            <person name="Kijpornyongpan T."/>
            <person name="Phillips-Mora W."/>
        </authorList>
    </citation>
    <scope>NUCLEOTIDE SEQUENCE [LARGE SCALE GENOMIC DNA]</scope>
    <source>
        <strain evidence="1 2">MCA 2952</strain>
    </source>
</reference>
<accession>A0A0W0EXG5</accession>
<sequence length="73" mass="7970">MDHMGSMFSNPVCHDSPSVHINYWDNLDPHGKYKGSYKYNESTGKVKGNPACALLVQTLLKSIKNGLGGGKMT</sequence>
<name>A0A0W0EXG5_MONRR</name>
<organism evidence="1 2">
    <name type="scientific">Moniliophthora roreri</name>
    <name type="common">Frosty pod rot fungus</name>
    <name type="synonym">Monilia roreri</name>
    <dbReference type="NCBI Taxonomy" id="221103"/>
    <lineage>
        <taxon>Eukaryota</taxon>
        <taxon>Fungi</taxon>
        <taxon>Dikarya</taxon>
        <taxon>Basidiomycota</taxon>
        <taxon>Agaricomycotina</taxon>
        <taxon>Agaricomycetes</taxon>
        <taxon>Agaricomycetidae</taxon>
        <taxon>Agaricales</taxon>
        <taxon>Marasmiineae</taxon>
        <taxon>Marasmiaceae</taxon>
        <taxon>Moniliophthora</taxon>
    </lineage>
</organism>
<comment type="caution">
    <text evidence="1">The sequence shown here is derived from an EMBL/GenBank/DDBJ whole genome shotgun (WGS) entry which is preliminary data.</text>
</comment>
<protein>
    <submittedName>
        <fullName evidence="1">Uncharacterized protein</fullName>
    </submittedName>
</protein>
<evidence type="ECO:0000313" key="2">
    <source>
        <dbReference type="Proteomes" id="UP000054988"/>
    </source>
</evidence>